<keyword evidence="2" id="KW-1185">Reference proteome</keyword>
<organism evidence="1 2">
    <name type="scientific">Tieghemostelium lacteum</name>
    <name type="common">Slime mold</name>
    <name type="synonym">Dictyostelium lacteum</name>
    <dbReference type="NCBI Taxonomy" id="361077"/>
    <lineage>
        <taxon>Eukaryota</taxon>
        <taxon>Amoebozoa</taxon>
        <taxon>Evosea</taxon>
        <taxon>Eumycetozoa</taxon>
        <taxon>Dictyostelia</taxon>
        <taxon>Dictyosteliales</taxon>
        <taxon>Raperosteliaceae</taxon>
        <taxon>Tieghemostelium</taxon>
    </lineage>
</organism>
<protein>
    <submittedName>
        <fullName evidence="1">Uncharacterized protein</fullName>
    </submittedName>
</protein>
<accession>A0A152A8E4</accession>
<reference evidence="1 2" key="1">
    <citation type="submission" date="2015-12" db="EMBL/GenBank/DDBJ databases">
        <title>Dictyostelia acquired genes for synthesis and detection of signals that induce cell-type specialization by lateral gene transfer from prokaryotes.</title>
        <authorList>
            <person name="Gloeckner G."/>
            <person name="Schaap P."/>
        </authorList>
    </citation>
    <scope>NUCLEOTIDE SEQUENCE [LARGE SCALE GENOMIC DNA]</scope>
    <source>
        <strain evidence="1 2">TK</strain>
    </source>
</reference>
<name>A0A152A8E4_TIELA</name>
<gene>
    <name evidence="1" type="ORF">DLAC_01363</name>
</gene>
<dbReference type="InParanoid" id="A0A152A8E4"/>
<proteinExistence type="predicted"/>
<dbReference type="AlphaFoldDB" id="A0A152A8E4"/>
<comment type="caution">
    <text evidence="1">The sequence shown here is derived from an EMBL/GenBank/DDBJ whole genome shotgun (WGS) entry which is preliminary data.</text>
</comment>
<sequence length="96" mass="11222">MFYRLFGYSTTSAGNTDTTVNCIVNDSDCVKPSTSFTDFQIIALTPKPFGDVLFDSFRIDFKNEIIWTCQHYNVGWQWGTNKFVIDDIYYFETIER</sequence>
<evidence type="ECO:0000313" key="2">
    <source>
        <dbReference type="Proteomes" id="UP000076078"/>
    </source>
</evidence>
<evidence type="ECO:0000313" key="1">
    <source>
        <dbReference type="EMBL" id="KYR02519.1"/>
    </source>
</evidence>
<dbReference type="EMBL" id="LODT01000004">
    <property type="protein sequence ID" value="KYR02519.1"/>
    <property type="molecule type" value="Genomic_DNA"/>
</dbReference>
<dbReference type="Proteomes" id="UP000076078">
    <property type="component" value="Unassembled WGS sequence"/>
</dbReference>